<name>A0A1G7HT21_9PROT</name>
<dbReference type="OrthoDB" id="581665at2"/>
<evidence type="ECO:0008006" key="3">
    <source>
        <dbReference type="Google" id="ProtNLM"/>
    </source>
</evidence>
<proteinExistence type="predicted"/>
<organism evidence="1 2">
    <name type="scientific">Rhodospira trueperi</name>
    <dbReference type="NCBI Taxonomy" id="69960"/>
    <lineage>
        <taxon>Bacteria</taxon>
        <taxon>Pseudomonadati</taxon>
        <taxon>Pseudomonadota</taxon>
        <taxon>Alphaproteobacteria</taxon>
        <taxon>Rhodospirillales</taxon>
        <taxon>Rhodospirillaceae</taxon>
        <taxon>Rhodospira</taxon>
    </lineage>
</organism>
<evidence type="ECO:0000313" key="2">
    <source>
        <dbReference type="Proteomes" id="UP000199412"/>
    </source>
</evidence>
<keyword evidence="2" id="KW-1185">Reference proteome</keyword>
<dbReference type="STRING" id="69960.SAMN05421720_1257"/>
<dbReference type="RefSeq" id="WP_092788056.1">
    <property type="nucleotide sequence ID" value="NZ_FNAP01000025.1"/>
</dbReference>
<dbReference type="Proteomes" id="UP000199412">
    <property type="component" value="Unassembled WGS sequence"/>
</dbReference>
<reference evidence="1 2" key="1">
    <citation type="submission" date="2016-10" db="EMBL/GenBank/DDBJ databases">
        <authorList>
            <person name="de Groot N.N."/>
        </authorList>
    </citation>
    <scope>NUCLEOTIDE SEQUENCE [LARGE SCALE GENOMIC DNA]</scope>
    <source>
        <strain evidence="1 2">ATCC 700224</strain>
    </source>
</reference>
<sequence length="198" mass="21901">MVDAPRDEAVQSFPTIAAIDTCAVWNILCSQTLTAAVRGRCHFILAEYIRYECLLKRWKSPESAALRTRLSGELASGKHFTVHSLEIDDLRELAANVGALGRFDYGELAALALARKLQSGFLTDDRAARRIGESTIGANRVRTTPHLVGWLVYDGHLTDGDIPTIIADNASLNKRYGSLGEFIQVCYEHAMGLKLRLR</sequence>
<dbReference type="EMBL" id="FNAP01000025">
    <property type="protein sequence ID" value="SDF03493.1"/>
    <property type="molecule type" value="Genomic_DNA"/>
</dbReference>
<dbReference type="AlphaFoldDB" id="A0A1G7HT21"/>
<gene>
    <name evidence="1" type="ORF">SAMN05421720_1257</name>
</gene>
<evidence type="ECO:0000313" key="1">
    <source>
        <dbReference type="EMBL" id="SDF03493.1"/>
    </source>
</evidence>
<accession>A0A1G7HT21</accession>
<protein>
    <recommendedName>
        <fullName evidence="3">PIN domain-containing protein</fullName>
    </recommendedName>
</protein>